<evidence type="ECO:0000313" key="1">
    <source>
        <dbReference type="EMBL" id="KAK3913186.1"/>
    </source>
</evidence>
<protein>
    <submittedName>
        <fullName evidence="1">Chemoreceptor glutamine deamidase CheD</fullName>
    </submittedName>
</protein>
<evidence type="ECO:0000313" key="2">
    <source>
        <dbReference type="Proteomes" id="UP001219518"/>
    </source>
</evidence>
<accession>A0AAE1H2R4</accession>
<comment type="caution">
    <text evidence="1">The sequence shown here is derived from an EMBL/GenBank/DDBJ whole genome shotgun (WGS) entry which is preliminary data.</text>
</comment>
<name>A0AAE1H2R4_9NEOP</name>
<dbReference type="Proteomes" id="UP001219518">
    <property type="component" value="Unassembled WGS sequence"/>
</dbReference>
<proteinExistence type="predicted"/>
<keyword evidence="2" id="KW-1185">Reference proteome</keyword>
<reference evidence="1" key="1">
    <citation type="submission" date="2021-07" db="EMBL/GenBank/DDBJ databases">
        <authorList>
            <person name="Catto M.A."/>
            <person name="Jacobson A."/>
            <person name="Kennedy G."/>
            <person name="Labadie P."/>
            <person name="Hunt B.G."/>
            <person name="Srinivasan R."/>
        </authorList>
    </citation>
    <scope>NUCLEOTIDE SEQUENCE</scope>
    <source>
        <strain evidence="1">PL_HMW_Pooled</strain>
        <tissue evidence="1">Head</tissue>
    </source>
</reference>
<sequence length="83" mass="9787">METLSWIEMTKRKRHFRSKSTVLPLLLLLAGKEQSIHEIVQQMFIQNNETLKKFSETQLENVVRKCLVILFAIVVLRINGEYL</sequence>
<organism evidence="1 2">
    <name type="scientific">Frankliniella fusca</name>
    <dbReference type="NCBI Taxonomy" id="407009"/>
    <lineage>
        <taxon>Eukaryota</taxon>
        <taxon>Metazoa</taxon>
        <taxon>Ecdysozoa</taxon>
        <taxon>Arthropoda</taxon>
        <taxon>Hexapoda</taxon>
        <taxon>Insecta</taxon>
        <taxon>Pterygota</taxon>
        <taxon>Neoptera</taxon>
        <taxon>Paraneoptera</taxon>
        <taxon>Thysanoptera</taxon>
        <taxon>Terebrantia</taxon>
        <taxon>Thripoidea</taxon>
        <taxon>Thripidae</taxon>
        <taxon>Frankliniella</taxon>
    </lineage>
</organism>
<gene>
    <name evidence="1" type="ORF">KUF71_022640</name>
</gene>
<dbReference type="AlphaFoldDB" id="A0AAE1H2R4"/>
<reference evidence="1" key="2">
    <citation type="journal article" date="2023" name="BMC Genomics">
        <title>Pest status, molecular evolution, and epigenetic factors derived from the genome assembly of Frankliniella fusca, a thysanopteran phytovirus vector.</title>
        <authorList>
            <person name="Catto M.A."/>
            <person name="Labadie P.E."/>
            <person name="Jacobson A.L."/>
            <person name="Kennedy G.G."/>
            <person name="Srinivasan R."/>
            <person name="Hunt B.G."/>
        </authorList>
    </citation>
    <scope>NUCLEOTIDE SEQUENCE</scope>
    <source>
        <strain evidence="1">PL_HMW_Pooled</strain>
    </source>
</reference>
<dbReference type="EMBL" id="JAHWGI010000311">
    <property type="protein sequence ID" value="KAK3913186.1"/>
    <property type="molecule type" value="Genomic_DNA"/>
</dbReference>